<evidence type="ECO:0000256" key="10">
    <source>
        <dbReference type="ARBA" id="ARBA00023180"/>
    </source>
</evidence>
<dbReference type="Pfam" id="PF01403">
    <property type="entry name" value="Sema"/>
    <property type="match status" value="1"/>
</dbReference>
<keyword evidence="8" id="KW-0524">Neurogenesis</keyword>
<dbReference type="PROSITE" id="PS51004">
    <property type="entry name" value="SEMA"/>
    <property type="match status" value="1"/>
</dbReference>
<feature type="domain" description="Ig-like" evidence="14">
    <location>
        <begin position="493"/>
        <end position="561"/>
    </location>
</feature>
<keyword evidence="10" id="KW-0325">Glycoprotein</keyword>
<comment type="caution">
    <text evidence="12">Lacks conserved residue(s) required for the propagation of feature annotation.</text>
</comment>
<dbReference type="InterPro" id="IPR013098">
    <property type="entry name" value="Ig_I-set"/>
</dbReference>
<dbReference type="PANTHER" id="PTHR11036">
    <property type="entry name" value="SEMAPHORIN"/>
    <property type="match status" value="1"/>
</dbReference>
<evidence type="ECO:0000256" key="2">
    <source>
        <dbReference type="ARBA" id="ARBA00009492"/>
    </source>
</evidence>
<dbReference type="SMART" id="SM00630">
    <property type="entry name" value="Sema"/>
    <property type="match status" value="1"/>
</dbReference>
<keyword evidence="11" id="KW-0393">Immunoglobulin domain</keyword>
<accession>A0A673H5P3</accession>
<dbReference type="InterPro" id="IPR036179">
    <property type="entry name" value="Ig-like_dom_sf"/>
</dbReference>
<keyword evidence="17" id="KW-1185">Reference proteome</keyword>
<dbReference type="GO" id="GO:0005886">
    <property type="term" value="C:plasma membrane"/>
    <property type="evidence" value="ECO:0007669"/>
    <property type="project" value="TreeGrafter"/>
</dbReference>
<dbReference type="InterPro" id="IPR007110">
    <property type="entry name" value="Ig-like_dom"/>
</dbReference>
<evidence type="ECO:0000256" key="7">
    <source>
        <dbReference type="ARBA" id="ARBA00022782"/>
    </source>
</evidence>
<evidence type="ECO:0000256" key="12">
    <source>
        <dbReference type="PROSITE-ProRule" id="PRU00352"/>
    </source>
</evidence>
<dbReference type="GO" id="GO:0045499">
    <property type="term" value="F:chemorepellent activity"/>
    <property type="evidence" value="ECO:0007669"/>
    <property type="project" value="TreeGrafter"/>
</dbReference>
<sequence length="649" mass="73514">FEHYTLSEKAMDYRILFMDEDQDRMYVGCKDHVLSMDINNISQTPLKIFWPASTSKIEECQMAGKDPTHGCGNFLRVIQPYNRTHLFICGSGAYSPVCAYVNRGRRPEEQVFQISSRAESGKGRCSFNPQVNTISVMLNQELFSGMYIDFMGTDAAIFRSLTTRNAVRTDQHNSKWLSEPVFIDAHLIPDGSDPNDAKLYFFLRERLTDSSGNTKNIHAMVARVCPNDTGGQRSLVNKWTTFLKARLVCSVLEEDGTETHFDELENVFLLETDHPKGLLIFGVFTSTSSVFRGSAVCVYNMADILTVFNGPFAHREGPNFQWVAFQGRIPYPRPGTCPGGAFTPHIQSTKEFPDDVVTFVRNHPVMFNPIYPVGRKPLVVRTHADYKYTSIAVDQVTAVDGHYQVLFLGTDKGTVQKVVVLPSNGSLDEDLILEELEVYTHTHTHTHEYSGRSRRQDIMHGNPLTQCRGFNLKAYRNAVEMTQYGVKNNTTFLECQPKSPQASVKWLIQRDNDRRKEVKLSDRVVSTNHGLLIRSVHSSDQGVYYCLATENGFKRTLAKISLQILSEALVSALSNKQSPWGWAASLHPKALVSAFSPAETLAMHQYCKERKQMQSLQNIQNPMRGDLGKLKPLLDHRKSRNRRNHLQEE</sequence>
<dbReference type="Pfam" id="PF07679">
    <property type="entry name" value="I-set"/>
    <property type="match status" value="1"/>
</dbReference>
<name>A0A673H5P3_9TELE</name>
<dbReference type="InterPro" id="IPR036352">
    <property type="entry name" value="Semap_dom_sf"/>
</dbReference>
<feature type="compositionally biased region" description="Basic residues" evidence="13">
    <location>
        <begin position="637"/>
        <end position="649"/>
    </location>
</feature>
<evidence type="ECO:0000313" key="16">
    <source>
        <dbReference type="Ensembl" id="ENSSRHP00000021399.1"/>
    </source>
</evidence>
<dbReference type="InterPro" id="IPR001627">
    <property type="entry name" value="Semap_dom"/>
</dbReference>
<dbReference type="GO" id="GO:0007411">
    <property type="term" value="P:axon guidance"/>
    <property type="evidence" value="ECO:0007669"/>
    <property type="project" value="TreeGrafter"/>
</dbReference>
<evidence type="ECO:0000256" key="9">
    <source>
        <dbReference type="ARBA" id="ARBA00023157"/>
    </source>
</evidence>
<protein>
    <recommendedName>
        <fullName evidence="3">Semaphorin-3C</fullName>
    </recommendedName>
</protein>
<keyword evidence="7" id="KW-0221">Differentiation</keyword>
<evidence type="ECO:0000256" key="1">
    <source>
        <dbReference type="ARBA" id="ARBA00004613"/>
    </source>
</evidence>
<evidence type="ECO:0000259" key="15">
    <source>
        <dbReference type="PROSITE" id="PS51004"/>
    </source>
</evidence>
<reference evidence="16" key="1">
    <citation type="submission" date="2025-08" db="UniProtKB">
        <authorList>
            <consortium name="Ensembl"/>
        </authorList>
    </citation>
    <scope>IDENTIFICATION</scope>
</reference>
<dbReference type="FunFam" id="2.130.10.10:FF:002642">
    <property type="entry name" value="Semaphorin 3C"/>
    <property type="match status" value="1"/>
</dbReference>
<evidence type="ECO:0000256" key="5">
    <source>
        <dbReference type="ARBA" id="ARBA00022525"/>
    </source>
</evidence>
<dbReference type="Gene3D" id="2.60.40.10">
    <property type="entry name" value="Immunoglobulins"/>
    <property type="match status" value="1"/>
</dbReference>
<comment type="similarity">
    <text evidence="2">Belongs to the semaphorin family.</text>
</comment>
<dbReference type="InterPro" id="IPR013783">
    <property type="entry name" value="Ig-like_fold"/>
</dbReference>
<dbReference type="PROSITE" id="PS50835">
    <property type="entry name" value="IG_LIKE"/>
    <property type="match status" value="1"/>
</dbReference>
<dbReference type="AlphaFoldDB" id="A0A673H5P3"/>
<feature type="region of interest" description="Disordered" evidence="13">
    <location>
        <begin position="620"/>
        <end position="649"/>
    </location>
</feature>
<reference evidence="16" key="2">
    <citation type="submission" date="2025-09" db="UniProtKB">
        <authorList>
            <consortium name="Ensembl"/>
        </authorList>
    </citation>
    <scope>IDENTIFICATION</scope>
</reference>
<dbReference type="InterPro" id="IPR015943">
    <property type="entry name" value="WD40/YVTN_repeat-like_dom_sf"/>
</dbReference>
<keyword evidence="9" id="KW-1015">Disulfide bond</keyword>
<evidence type="ECO:0000256" key="11">
    <source>
        <dbReference type="ARBA" id="ARBA00023319"/>
    </source>
</evidence>
<dbReference type="GO" id="GO:0030335">
    <property type="term" value="P:positive regulation of cell migration"/>
    <property type="evidence" value="ECO:0007669"/>
    <property type="project" value="TreeGrafter"/>
</dbReference>
<evidence type="ECO:0000256" key="8">
    <source>
        <dbReference type="ARBA" id="ARBA00022902"/>
    </source>
</evidence>
<dbReference type="SUPFAM" id="SSF48726">
    <property type="entry name" value="Immunoglobulin"/>
    <property type="match status" value="1"/>
</dbReference>
<dbReference type="GO" id="GO:0071526">
    <property type="term" value="P:semaphorin-plexin signaling pathway"/>
    <property type="evidence" value="ECO:0007669"/>
    <property type="project" value="TreeGrafter"/>
</dbReference>
<dbReference type="PANTHER" id="PTHR11036:SF25">
    <property type="entry name" value="SEMAPHORIN-3C"/>
    <property type="match status" value="1"/>
</dbReference>
<dbReference type="SMART" id="SM00409">
    <property type="entry name" value="IG"/>
    <property type="match status" value="1"/>
</dbReference>
<evidence type="ECO:0000256" key="6">
    <source>
        <dbReference type="ARBA" id="ARBA00022729"/>
    </source>
</evidence>
<keyword evidence="4" id="KW-0217">Developmental protein</keyword>
<keyword evidence="6" id="KW-0732">Signal</keyword>
<proteinExistence type="inferred from homology"/>
<dbReference type="GO" id="GO:0001755">
    <property type="term" value="P:neural crest cell migration"/>
    <property type="evidence" value="ECO:0007669"/>
    <property type="project" value="TreeGrafter"/>
</dbReference>
<dbReference type="FunFam" id="2.60.40.10:FF:000030">
    <property type="entry name" value="Semaphorin 3F like"/>
    <property type="match status" value="1"/>
</dbReference>
<evidence type="ECO:0000256" key="4">
    <source>
        <dbReference type="ARBA" id="ARBA00022473"/>
    </source>
</evidence>
<evidence type="ECO:0000256" key="13">
    <source>
        <dbReference type="SAM" id="MobiDB-lite"/>
    </source>
</evidence>
<organism evidence="16 17">
    <name type="scientific">Sinocyclocheilus rhinocerous</name>
    <dbReference type="NCBI Taxonomy" id="307959"/>
    <lineage>
        <taxon>Eukaryota</taxon>
        <taxon>Metazoa</taxon>
        <taxon>Chordata</taxon>
        <taxon>Craniata</taxon>
        <taxon>Vertebrata</taxon>
        <taxon>Euteleostomi</taxon>
        <taxon>Actinopterygii</taxon>
        <taxon>Neopterygii</taxon>
        <taxon>Teleostei</taxon>
        <taxon>Ostariophysi</taxon>
        <taxon>Cypriniformes</taxon>
        <taxon>Cyprinidae</taxon>
        <taxon>Cyprininae</taxon>
        <taxon>Sinocyclocheilus</taxon>
    </lineage>
</organism>
<dbReference type="GO" id="GO:0030215">
    <property type="term" value="F:semaphorin receptor binding"/>
    <property type="evidence" value="ECO:0007669"/>
    <property type="project" value="InterPro"/>
</dbReference>
<keyword evidence="5" id="KW-0964">Secreted</keyword>
<evidence type="ECO:0000259" key="14">
    <source>
        <dbReference type="PROSITE" id="PS50835"/>
    </source>
</evidence>
<dbReference type="Proteomes" id="UP000472270">
    <property type="component" value="Unassembled WGS sequence"/>
</dbReference>
<dbReference type="CDD" id="cd05871">
    <property type="entry name" value="Ig_Sema3"/>
    <property type="match status" value="1"/>
</dbReference>
<feature type="compositionally biased region" description="Basic and acidic residues" evidence="13">
    <location>
        <begin position="626"/>
        <end position="636"/>
    </location>
</feature>
<feature type="domain" description="Sema" evidence="15">
    <location>
        <begin position="1"/>
        <end position="469"/>
    </location>
</feature>
<dbReference type="InterPro" id="IPR003599">
    <property type="entry name" value="Ig_sub"/>
</dbReference>
<comment type="subcellular location">
    <subcellularLocation>
        <location evidence="1">Secreted</location>
    </subcellularLocation>
</comment>
<evidence type="ECO:0000256" key="3">
    <source>
        <dbReference type="ARBA" id="ARBA00020372"/>
    </source>
</evidence>
<evidence type="ECO:0000313" key="17">
    <source>
        <dbReference type="Proteomes" id="UP000472270"/>
    </source>
</evidence>
<dbReference type="InterPro" id="IPR027231">
    <property type="entry name" value="Semaphorin"/>
</dbReference>
<dbReference type="Gene3D" id="2.130.10.10">
    <property type="entry name" value="YVTN repeat-like/Quinoprotein amine dehydrogenase"/>
    <property type="match status" value="1"/>
</dbReference>
<dbReference type="GO" id="GO:0005615">
    <property type="term" value="C:extracellular space"/>
    <property type="evidence" value="ECO:0007669"/>
    <property type="project" value="TreeGrafter"/>
</dbReference>
<dbReference type="SUPFAM" id="SSF101912">
    <property type="entry name" value="Sema domain"/>
    <property type="match status" value="1"/>
</dbReference>
<gene>
    <name evidence="16" type="primary">LOC107755880</name>
</gene>
<dbReference type="Ensembl" id="ENSSRHT00000022068.1">
    <property type="protein sequence ID" value="ENSSRHP00000021399.1"/>
    <property type="gene ID" value="ENSSRHG00000011381.1"/>
</dbReference>